<protein>
    <submittedName>
        <fullName evidence="2">Uncharacterized protein</fullName>
    </submittedName>
</protein>
<keyword evidence="3" id="KW-1185">Reference proteome</keyword>
<feature type="coiled-coil region" evidence="1">
    <location>
        <begin position="175"/>
        <end position="246"/>
    </location>
</feature>
<evidence type="ECO:0000313" key="2">
    <source>
        <dbReference type="EMBL" id="KAK2944740.1"/>
    </source>
</evidence>
<dbReference type="Proteomes" id="UP001281761">
    <property type="component" value="Unassembled WGS sequence"/>
</dbReference>
<reference evidence="2 3" key="1">
    <citation type="journal article" date="2022" name="bioRxiv">
        <title>Genomics of Preaxostyla Flagellates Illuminates Evolutionary Transitions and the Path Towards Mitochondrial Loss.</title>
        <authorList>
            <person name="Novak L.V.F."/>
            <person name="Treitli S.C."/>
            <person name="Pyrih J."/>
            <person name="Halakuc P."/>
            <person name="Pipaliya S.V."/>
            <person name="Vacek V."/>
            <person name="Brzon O."/>
            <person name="Soukal P."/>
            <person name="Eme L."/>
            <person name="Dacks J.B."/>
            <person name="Karnkowska A."/>
            <person name="Elias M."/>
            <person name="Hampl V."/>
        </authorList>
    </citation>
    <scope>NUCLEOTIDE SEQUENCE [LARGE SCALE GENOMIC DNA]</scope>
    <source>
        <strain evidence="2">NAU3</strain>
        <tissue evidence="2">Gut</tissue>
    </source>
</reference>
<proteinExistence type="predicted"/>
<keyword evidence="1" id="KW-0175">Coiled coil</keyword>
<accession>A0ABQ9X370</accession>
<name>A0ABQ9X370_9EUKA</name>
<comment type="caution">
    <text evidence="2">The sequence shown here is derived from an EMBL/GenBank/DDBJ whole genome shotgun (WGS) entry which is preliminary data.</text>
</comment>
<organism evidence="2 3">
    <name type="scientific">Blattamonas nauphoetae</name>
    <dbReference type="NCBI Taxonomy" id="2049346"/>
    <lineage>
        <taxon>Eukaryota</taxon>
        <taxon>Metamonada</taxon>
        <taxon>Preaxostyla</taxon>
        <taxon>Oxymonadida</taxon>
        <taxon>Blattamonas</taxon>
    </lineage>
</organism>
<gene>
    <name evidence="2" type="ORF">BLNAU_20325</name>
</gene>
<dbReference type="EMBL" id="JARBJD010000286">
    <property type="protein sequence ID" value="KAK2944740.1"/>
    <property type="molecule type" value="Genomic_DNA"/>
</dbReference>
<evidence type="ECO:0000256" key="1">
    <source>
        <dbReference type="SAM" id="Coils"/>
    </source>
</evidence>
<evidence type="ECO:0000313" key="3">
    <source>
        <dbReference type="Proteomes" id="UP001281761"/>
    </source>
</evidence>
<sequence>MEPYSSEVLARIQPIPSTSGISLREYPLPSYSSLKQTCLHYEMKNTGIVCHKCKASRNLFDLSKEIQEQLEPLIAEEKRKDERIALLEASIVEWEKYFVLPPSSNSRSPALHPFLQKLRAETSPILTPKIIFDELLRLGEQNEQLERVVNAQADFSEAQKSQLEFERLKIQQMPLVDYSRQLQEIKNQVDEAIKSEKERTASEITELQLAHEKEKESLIQDYNETIEQLRKELVESQRQLSEFVSTPDGQNSLRASKLSQLAAEINFSPAGESSETIQQLQREFQLGQSSIREYLGRISTSMI</sequence>